<name>A0ABQ4LNZ5_9BACL</name>
<evidence type="ECO:0000313" key="4">
    <source>
        <dbReference type="EMBL" id="GIO58236.1"/>
    </source>
</evidence>
<dbReference type="EMBL" id="BORU01000007">
    <property type="protein sequence ID" value="GIO58236.1"/>
    <property type="molecule type" value="Genomic_DNA"/>
</dbReference>
<feature type="transmembrane region" description="Helical" evidence="2">
    <location>
        <begin position="31"/>
        <end position="50"/>
    </location>
</feature>
<keyword evidence="2" id="KW-0472">Membrane</keyword>
<accession>A0ABQ4LNZ5</accession>
<evidence type="ECO:0000313" key="5">
    <source>
        <dbReference type="Proteomes" id="UP000676601"/>
    </source>
</evidence>
<comment type="caution">
    <text evidence="4">The sequence shown here is derived from an EMBL/GenBank/DDBJ whole genome shotgun (WGS) entry which is preliminary data.</text>
</comment>
<dbReference type="SUPFAM" id="SSF50685">
    <property type="entry name" value="Barwin-like endoglucanases"/>
    <property type="match status" value="1"/>
</dbReference>
<feature type="domain" description="G5" evidence="3">
    <location>
        <begin position="165"/>
        <end position="245"/>
    </location>
</feature>
<keyword evidence="2" id="KW-1133">Transmembrane helix</keyword>
<dbReference type="Proteomes" id="UP000676601">
    <property type="component" value="Unassembled WGS sequence"/>
</dbReference>
<evidence type="ECO:0000256" key="2">
    <source>
        <dbReference type="SAM" id="Phobius"/>
    </source>
</evidence>
<dbReference type="Gene3D" id="2.40.40.10">
    <property type="entry name" value="RlpA-like domain"/>
    <property type="match status" value="1"/>
</dbReference>
<dbReference type="Gene3D" id="2.20.230.10">
    <property type="entry name" value="Resuscitation-promoting factor rpfb"/>
    <property type="match status" value="1"/>
</dbReference>
<dbReference type="Pfam" id="PF07501">
    <property type="entry name" value="G5"/>
    <property type="match status" value="1"/>
</dbReference>
<dbReference type="InterPro" id="IPR011098">
    <property type="entry name" value="G5_dom"/>
</dbReference>
<evidence type="ECO:0000259" key="3">
    <source>
        <dbReference type="PROSITE" id="PS51109"/>
    </source>
</evidence>
<sequence>MGVFQPEKTHDSKISSMSYALRWKHENLRQISTAAIVSIAVTLMILLLVYSQSRKQVYLVVDGQMKSVQTNTSLLQEMLDEQEISLKPEDQISMPLSGAISDGDKVVIDRASPVKVTADGATKHLYTTAKTVGDVLKETGVKVKETDIVTPAVETAVSTNTDIRIVRMNKQVIQRHESLPFRVVKTSDPSIYKGESRVIQQGSPGVMVQYIEKKYKDGKLVSMKMVGKKVQTVTKDKVIAVGTKKKPVPVVTEVKTAVAKASSTPAKVKKVSSSSSSSNNRVSKAGVDFSYKKLIKVSMTAYSSGESGVGTRTATGTRVTEGRTIAVDPSVIPLGWWVYIEGVGFRRAEDTGGAIKGNKIDIYYDSVQQARNFGRKSGLKVYVIGPVKPELN</sequence>
<keyword evidence="2" id="KW-0812">Transmembrane</keyword>
<evidence type="ECO:0000256" key="1">
    <source>
        <dbReference type="ARBA" id="ARBA00022729"/>
    </source>
</evidence>
<dbReference type="InterPro" id="IPR010611">
    <property type="entry name" value="3D_dom"/>
</dbReference>
<keyword evidence="5" id="KW-1185">Reference proteome</keyword>
<dbReference type="PANTHER" id="PTHR39160">
    <property type="entry name" value="CELL WALL-BINDING PROTEIN YOCH"/>
    <property type="match status" value="1"/>
</dbReference>
<dbReference type="RefSeq" id="WP_212986132.1">
    <property type="nucleotide sequence ID" value="NZ_BORU01000007.1"/>
</dbReference>
<dbReference type="Pfam" id="PF06725">
    <property type="entry name" value="3D"/>
    <property type="match status" value="1"/>
</dbReference>
<gene>
    <name evidence="4" type="primary">yabE</name>
    <name evidence="4" type="ORF">J21TS7_65540</name>
</gene>
<reference evidence="4 5" key="1">
    <citation type="submission" date="2021-03" db="EMBL/GenBank/DDBJ databases">
        <title>Antimicrobial resistance genes in bacteria isolated from Japanese honey, and their potential for conferring macrolide and lincosamide resistance in the American foulbrood pathogen Paenibacillus larvae.</title>
        <authorList>
            <person name="Okamoto M."/>
            <person name="Kumagai M."/>
            <person name="Kanamori H."/>
            <person name="Takamatsu D."/>
        </authorList>
    </citation>
    <scope>NUCLEOTIDE SEQUENCE [LARGE SCALE GENOMIC DNA]</scope>
    <source>
        <strain evidence="4 5">J21TS7</strain>
    </source>
</reference>
<organism evidence="4 5">
    <name type="scientific">Paenibacillus cineris</name>
    <dbReference type="NCBI Taxonomy" id="237530"/>
    <lineage>
        <taxon>Bacteria</taxon>
        <taxon>Bacillati</taxon>
        <taxon>Bacillota</taxon>
        <taxon>Bacilli</taxon>
        <taxon>Bacillales</taxon>
        <taxon>Paenibacillaceae</taxon>
        <taxon>Paenibacillus</taxon>
    </lineage>
</organism>
<keyword evidence="1" id="KW-0732">Signal</keyword>
<dbReference type="PANTHER" id="PTHR39160:SF4">
    <property type="entry name" value="RESUSCITATION-PROMOTING FACTOR RPFB"/>
    <property type="match status" value="1"/>
</dbReference>
<proteinExistence type="predicted"/>
<dbReference type="PROSITE" id="PS51109">
    <property type="entry name" value="G5"/>
    <property type="match status" value="1"/>
</dbReference>
<dbReference type="SMART" id="SM01208">
    <property type="entry name" value="G5"/>
    <property type="match status" value="1"/>
</dbReference>
<dbReference type="InterPro" id="IPR051933">
    <property type="entry name" value="Resuscitation_pf_RpfB"/>
</dbReference>
<dbReference type="InterPro" id="IPR007137">
    <property type="entry name" value="DUF348"/>
</dbReference>
<protein>
    <recommendedName>
        <fullName evidence="3">G5 domain-containing protein</fullName>
    </recommendedName>
</protein>
<dbReference type="Pfam" id="PF03990">
    <property type="entry name" value="DUF348"/>
    <property type="match status" value="2"/>
</dbReference>
<dbReference type="CDD" id="cd14667">
    <property type="entry name" value="3D_containing_proteins"/>
    <property type="match status" value="1"/>
</dbReference>
<dbReference type="InterPro" id="IPR059180">
    <property type="entry name" value="3D_YorM"/>
</dbReference>
<dbReference type="InterPro" id="IPR036908">
    <property type="entry name" value="RlpA-like_sf"/>
</dbReference>